<keyword evidence="2" id="KW-1185">Reference proteome</keyword>
<proteinExistence type="predicted"/>
<accession>D2VM79</accession>
<sequence length="277" mass="31671">MLTSIQATFKSLPNKSIRVSKNCSVLPNFTQHKLYNYSTSSFDPFEGKTEGLNKIDFIDVLPSQVTSSNRTLLPQDMIAVNEQNVGDSYYKQNIRQNALLWRKNIKKLRRVDLGPIGSATFENYDINWIQCHEMVLVEKGLNSQFVDEGKAYDPLIPKGKDITITFMFEIENEVIRRATLKKFGDIENNFKIQVCKKATGEIIYTNSCVPTEEGRTTNSGMTSAVHFFTVPFSQEQIDFLRNNTDSIRMKLTVDDERYPHTTVLSPALVTELLKEFD</sequence>
<dbReference type="KEGG" id="ngr:NAEGRDRAFT_70041"/>
<name>D2VM79_NAEGR</name>
<dbReference type="RefSeq" id="XP_002674685.1">
    <property type="nucleotide sequence ID" value="XM_002674639.1"/>
</dbReference>
<dbReference type="Proteomes" id="UP000006671">
    <property type="component" value="Unassembled WGS sequence"/>
</dbReference>
<dbReference type="GeneID" id="8851664"/>
<organism evidence="2">
    <name type="scientific">Naegleria gruberi</name>
    <name type="common">Amoeba</name>
    <dbReference type="NCBI Taxonomy" id="5762"/>
    <lineage>
        <taxon>Eukaryota</taxon>
        <taxon>Discoba</taxon>
        <taxon>Heterolobosea</taxon>
        <taxon>Tetramitia</taxon>
        <taxon>Eutetramitia</taxon>
        <taxon>Vahlkampfiidae</taxon>
        <taxon>Naegleria</taxon>
    </lineage>
</organism>
<dbReference type="OrthoDB" id="10249334at2759"/>
<dbReference type="InterPro" id="IPR021890">
    <property type="entry name" value="DUF3501"/>
</dbReference>
<dbReference type="STRING" id="5762.D2VM79"/>
<evidence type="ECO:0000313" key="2">
    <source>
        <dbReference type="Proteomes" id="UP000006671"/>
    </source>
</evidence>
<dbReference type="InParanoid" id="D2VM79"/>
<dbReference type="Pfam" id="PF12007">
    <property type="entry name" value="DUF3501"/>
    <property type="match status" value="1"/>
</dbReference>
<reference evidence="1 2" key="1">
    <citation type="journal article" date="2010" name="Cell">
        <title>The genome of Naegleria gruberi illuminates early eukaryotic versatility.</title>
        <authorList>
            <person name="Fritz-Laylin L.K."/>
            <person name="Prochnik S.E."/>
            <person name="Ginger M.L."/>
            <person name="Dacks J.B."/>
            <person name="Carpenter M.L."/>
            <person name="Field M.C."/>
            <person name="Kuo A."/>
            <person name="Paredez A."/>
            <person name="Chapman J."/>
            <person name="Pham J."/>
            <person name="Shu S."/>
            <person name="Neupane R."/>
            <person name="Cipriano M."/>
            <person name="Mancuso J."/>
            <person name="Tu H."/>
            <person name="Salamov A."/>
            <person name="Lindquist E."/>
            <person name="Shapiro H."/>
            <person name="Lucas S."/>
            <person name="Grigoriev I.V."/>
            <person name="Cande W.Z."/>
            <person name="Fulton C."/>
            <person name="Rokhsar D.S."/>
            <person name="Dawson S.C."/>
        </authorList>
    </citation>
    <scope>NUCLEOTIDE SEQUENCE [LARGE SCALE GENOMIC DNA]</scope>
    <source>
        <strain evidence="1 2">NEG-M</strain>
    </source>
</reference>
<dbReference type="EMBL" id="GG738882">
    <property type="protein sequence ID" value="EFC41941.1"/>
    <property type="molecule type" value="Genomic_DNA"/>
</dbReference>
<evidence type="ECO:0000313" key="1">
    <source>
        <dbReference type="EMBL" id="EFC41941.1"/>
    </source>
</evidence>
<gene>
    <name evidence="1" type="ORF">NAEGRDRAFT_70041</name>
</gene>
<dbReference type="AlphaFoldDB" id="D2VM79"/>
<dbReference type="VEuPathDB" id="AmoebaDB:NAEGRDRAFT_70041"/>
<protein>
    <submittedName>
        <fullName evidence="1">Predicted protein</fullName>
    </submittedName>
</protein>